<dbReference type="OrthoDB" id="12372at2157"/>
<proteinExistence type="predicted"/>
<gene>
    <name evidence="1" type="ORF">NARC_130033</name>
</gene>
<sequence>MKIITSKLTLLIILSTIIIVGNLTISQTSMADNIDESSISLHPISAQNLDATSDSSQYHDSFIWSNPSSSKMTDVLTASFTNILDTQIYTGLDKIAN</sequence>
<dbReference type="AlphaFoldDB" id="A0A557SSX4"/>
<dbReference type="RefSeq" id="WP_144733037.1">
    <property type="nucleotide sequence ID" value="NZ_ML675588.1"/>
</dbReference>
<dbReference type="EMBL" id="VOAH01000013">
    <property type="protein sequence ID" value="TVP39694.1"/>
    <property type="molecule type" value="Genomic_DNA"/>
</dbReference>
<keyword evidence="2" id="KW-1185">Reference proteome</keyword>
<evidence type="ECO:0000313" key="2">
    <source>
        <dbReference type="Proteomes" id="UP000315289"/>
    </source>
</evidence>
<dbReference type="Proteomes" id="UP000315289">
    <property type="component" value="Unassembled WGS sequence"/>
</dbReference>
<comment type="caution">
    <text evidence="1">The sequence shown here is derived from an EMBL/GenBank/DDBJ whole genome shotgun (WGS) entry which is preliminary data.</text>
</comment>
<reference evidence="1 2" key="1">
    <citation type="journal article" date="2019" name="Front. Microbiol.">
        <title>Ammonia Oxidation by the Arctic Terrestrial Thaumarchaeote Candidatus Nitrosocosmicus arcticus Is Stimulated by Increasing Temperatures.</title>
        <authorList>
            <person name="Alves R.J.E."/>
            <person name="Kerou M."/>
            <person name="Zappe A."/>
            <person name="Bittner R."/>
            <person name="Abby S.S."/>
            <person name="Schmidt H.A."/>
            <person name="Pfeifer K."/>
            <person name="Schleper C."/>
        </authorList>
    </citation>
    <scope>NUCLEOTIDE SEQUENCE [LARGE SCALE GENOMIC DNA]</scope>
    <source>
        <strain evidence="1 2">Kfb</strain>
    </source>
</reference>
<organism evidence="1 2">
    <name type="scientific">Candidatus Nitrosocosmicus arcticus</name>
    <dbReference type="NCBI Taxonomy" id="2035267"/>
    <lineage>
        <taxon>Archaea</taxon>
        <taxon>Nitrososphaerota</taxon>
        <taxon>Nitrososphaeria</taxon>
        <taxon>Nitrososphaerales</taxon>
        <taxon>Nitrososphaeraceae</taxon>
        <taxon>Candidatus Nitrosocosmicus</taxon>
    </lineage>
</organism>
<protein>
    <submittedName>
        <fullName evidence="1">Uncharacterized protein</fullName>
    </submittedName>
</protein>
<accession>A0A557SSX4</accession>
<name>A0A557SSX4_9ARCH</name>
<evidence type="ECO:0000313" key="1">
    <source>
        <dbReference type="EMBL" id="TVP39694.1"/>
    </source>
</evidence>